<evidence type="ECO:0000313" key="3">
    <source>
        <dbReference type="Proteomes" id="UP000682733"/>
    </source>
</evidence>
<dbReference type="EMBL" id="CAJOBA010032220">
    <property type="protein sequence ID" value="CAF3962660.1"/>
    <property type="molecule type" value="Genomic_DNA"/>
</dbReference>
<dbReference type="AlphaFoldDB" id="A0A8S2MNT0"/>
<sequence>MWPIPAHSISLSKKENGKNCKKWYGVVCTECNATEYGISTQWKMATETVETETTGPNVSTIQNFQNEMTILIRECLSNTTNVNDILNTCNNNTCSEPAASFPFEKQDENKLEKIKNVLDNDIDSVQNLQLRMAVVGTMKSGKLR</sequence>
<evidence type="ECO:0000313" key="2">
    <source>
        <dbReference type="EMBL" id="CAF3962660.1"/>
    </source>
</evidence>
<dbReference type="Proteomes" id="UP000677228">
    <property type="component" value="Unassembled WGS sequence"/>
</dbReference>
<comment type="caution">
    <text evidence="2">The sequence shown here is derived from an EMBL/GenBank/DDBJ whole genome shotgun (WGS) entry which is preliminary data.</text>
</comment>
<organism evidence="2 3">
    <name type="scientific">Didymodactylos carnosus</name>
    <dbReference type="NCBI Taxonomy" id="1234261"/>
    <lineage>
        <taxon>Eukaryota</taxon>
        <taxon>Metazoa</taxon>
        <taxon>Spiralia</taxon>
        <taxon>Gnathifera</taxon>
        <taxon>Rotifera</taxon>
        <taxon>Eurotatoria</taxon>
        <taxon>Bdelloidea</taxon>
        <taxon>Philodinida</taxon>
        <taxon>Philodinidae</taxon>
        <taxon>Didymodactylos</taxon>
    </lineage>
</organism>
<evidence type="ECO:0000313" key="1">
    <source>
        <dbReference type="EMBL" id="CAF1153374.1"/>
    </source>
</evidence>
<accession>A0A8S2MNT0</accession>
<gene>
    <name evidence="1" type="ORF">OVA965_LOCUS21721</name>
    <name evidence="2" type="ORF">TMI583_LOCUS22427</name>
</gene>
<proteinExistence type="predicted"/>
<name>A0A8S2MNT0_9BILA</name>
<protein>
    <submittedName>
        <fullName evidence="2">Uncharacterized protein</fullName>
    </submittedName>
</protein>
<reference evidence="2" key="1">
    <citation type="submission" date="2021-02" db="EMBL/GenBank/DDBJ databases">
        <authorList>
            <person name="Nowell W R."/>
        </authorList>
    </citation>
    <scope>NUCLEOTIDE SEQUENCE</scope>
</reference>
<dbReference type="EMBL" id="CAJNOK010011995">
    <property type="protein sequence ID" value="CAF1153374.1"/>
    <property type="molecule type" value="Genomic_DNA"/>
</dbReference>
<dbReference type="Proteomes" id="UP000682733">
    <property type="component" value="Unassembled WGS sequence"/>
</dbReference>